<feature type="domain" description="Lipoyl-binding" evidence="1">
    <location>
        <begin position="1"/>
        <end position="50"/>
    </location>
</feature>
<gene>
    <name evidence="2" type="ORF">METZ01_LOCUS445933</name>
</gene>
<dbReference type="InterPro" id="IPR000089">
    <property type="entry name" value="Biotin_lipoyl"/>
</dbReference>
<dbReference type="PROSITE" id="PS50968">
    <property type="entry name" value="BIOTINYL_LIPOYL"/>
    <property type="match status" value="1"/>
</dbReference>
<name>A0A382ZCY0_9ZZZZ</name>
<proteinExistence type="predicted"/>
<protein>
    <recommendedName>
        <fullName evidence="1">Lipoyl-binding domain-containing protein</fullName>
    </recommendedName>
</protein>
<dbReference type="Pfam" id="PF00364">
    <property type="entry name" value="Biotin_lipoyl"/>
    <property type="match status" value="1"/>
</dbReference>
<reference evidence="2" key="1">
    <citation type="submission" date="2018-05" db="EMBL/GenBank/DDBJ databases">
        <authorList>
            <person name="Lanie J.A."/>
            <person name="Ng W.-L."/>
            <person name="Kazmierczak K.M."/>
            <person name="Andrzejewski T.M."/>
            <person name="Davidsen T.M."/>
            <person name="Wayne K.J."/>
            <person name="Tettelin H."/>
            <person name="Glass J.I."/>
            <person name="Rusch D."/>
            <person name="Podicherti R."/>
            <person name="Tsui H.-C.T."/>
            <person name="Winkler M.E."/>
        </authorList>
    </citation>
    <scope>NUCLEOTIDE SEQUENCE</scope>
</reference>
<evidence type="ECO:0000313" key="2">
    <source>
        <dbReference type="EMBL" id="SVD93079.1"/>
    </source>
</evidence>
<sequence>MSEIRLPELGEDILDADVLKILVSVGDYVRENDSVLEIETEKATLDVPSE</sequence>
<organism evidence="2">
    <name type="scientific">marine metagenome</name>
    <dbReference type="NCBI Taxonomy" id="408172"/>
    <lineage>
        <taxon>unclassified sequences</taxon>
        <taxon>metagenomes</taxon>
        <taxon>ecological metagenomes</taxon>
    </lineage>
</organism>
<dbReference type="InterPro" id="IPR011053">
    <property type="entry name" value="Single_hybrid_motif"/>
</dbReference>
<feature type="non-terminal residue" evidence="2">
    <location>
        <position position="50"/>
    </location>
</feature>
<dbReference type="SUPFAM" id="SSF51230">
    <property type="entry name" value="Single hybrid motif"/>
    <property type="match status" value="1"/>
</dbReference>
<evidence type="ECO:0000259" key="1">
    <source>
        <dbReference type="PROSITE" id="PS50968"/>
    </source>
</evidence>
<dbReference type="CDD" id="cd06849">
    <property type="entry name" value="lipoyl_domain"/>
    <property type="match status" value="1"/>
</dbReference>
<dbReference type="AlphaFoldDB" id="A0A382ZCY0"/>
<accession>A0A382ZCY0</accession>
<dbReference type="EMBL" id="UINC01182712">
    <property type="protein sequence ID" value="SVD93079.1"/>
    <property type="molecule type" value="Genomic_DNA"/>
</dbReference>
<dbReference type="Gene3D" id="2.40.50.100">
    <property type="match status" value="1"/>
</dbReference>